<sequence>MLKSTKGNRYCLTLTDYFTKWVEARTFAKKTAANVKEVICNVERAQEWQKLAYRRKTKRGIKRFIITPGMEVLKKDERKRTDLVVPWTQTGVKQPIGFGDEEYRGIFRNIAERIVPGSWSEMSGRDMQDIPRQTSGNDCGIFVLMYTLCICTDAPFHCTMGILQPVYWVGKQTTTQLPAHIQATNERTATKQALVDFIVKERRAEERVLAVITGKEPSKWLKGFQRKSPTKVPVYLDDDAQQDRLFNYLVTVLNSISPPFVIRDHILFVLEVLFPEAIIGALSALGKMTLQKAADKFSAGTHRQESEREEFNRKVDKDAKRSR</sequence>
<feature type="domain" description="PWWP" evidence="6">
    <location>
        <begin position="185"/>
        <end position="314"/>
    </location>
</feature>
<dbReference type="EMBL" id="JAINUF010000022">
    <property type="protein sequence ID" value="KAJ8333884.1"/>
    <property type="molecule type" value="Genomic_DNA"/>
</dbReference>
<protein>
    <recommendedName>
        <fullName evidence="9">Ubiquitin-like protease family profile domain-containing protein</fullName>
    </recommendedName>
</protein>
<comment type="similarity">
    <text evidence="1">Belongs to the peptidase C48 family.</text>
</comment>
<dbReference type="AlphaFoldDB" id="A0A9Q1IBT4"/>
<organism evidence="7 8">
    <name type="scientific">Synaphobranchus kaupii</name>
    <name type="common">Kaup's arrowtooth eel</name>
    <dbReference type="NCBI Taxonomy" id="118154"/>
    <lineage>
        <taxon>Eukaryota</taxon>
        <taxon>Metazoa</taxon>
        <taxon>Chordata</taxon>
        <taxon>Craniata</taxon>
        <taxon>Vertebrata</taxon>
        <taxon>Euteleostomi</taxon>
        <taxon>Actinopterygii</taxon>
        <taxon>Neopterygii</taxon>
        <taxon>Teleostei</taxon>
        <taxon>Anguilliformes</taxon>
        <taxon>Synaphobranchidae</taxon>
        <taxon>Synaphobranchus</taxon>
    </lineage>
</organism>
<evidence type="ECO:0000256" key="3">
    <source>
        <dbReference type="ARBA" id="ARBA00022801"/>
    </source>
</evidence>
<dbReference type="OrthoDB" id="8806267at2759"/>
<dbReference type="Gene3D" id="3.40.395.10">
    <property type="entry name" value="Adenoviral Proteinase, Chain A"/>
    <property type="match status" value="1"/>
</dbReference>
<dbReference type="PANTHER" id="PTHR31333">
    <property type="entry name" value="PWWP DOMAIN-CONTAINING DNA REPAIR FACTOR 3 FAMILY MEMBER"/>
    <property type="match status" value="1"/>
</dbReference>
<keyword evidence="3" id="KW-0378">Hydrolase</keyword>
<evidence type="ECO:0008006" key="9">
    <source>
        <dbReference type="Google" id="ProtNLM"/>
    </source>
</evidence>
<evidence type="ECO:0000313" key="7">
    <source>
        <dbReference type="EMBL" id="KAJ8333884.1"/>
    </source>
</evidence>
<dbReference type="Pfam" id="PF20886">
    <property type="entry name" value="PWP3A-B_C"/>
    <property type="match status" value="1"/>
</dbReference>
<evidence type="ECO:0000256" key="1">
    <source>
        <dbReference type="ARBA" id="ARBA00005234"/>
    </source>
</evidence>
<dbReference type="InterPro" id="IPR040263">
    <property type="entry name" value="PWP3A_3B_4"/>
</dbReference>
<dbReference type="SUPFAM" id="SSF54001">
    <property type="entry name" value="Cysteine proteinases"/>
    <property type="match status" value="1"/>
</dbReference>
<evidence type="ECO:0000259" key="5">
    <source>
        <dbReference type="Pfam" id="PF02902"/>
    </source>
</evidence>
<dbReference type="Gene3D" id="3.30.420.10">
    <property type="entry name" value="Ribonuclease H-like superfamily/Ribonuclease H"/>
    <property type="match status" value="1"/>
</dbReference>
<keyword evidence="2" id="KW-0645">Protease</keyword>
<evidence type="ECO:0000256" key="2">
    <source>
        <dbReference type="ARBA" id="ARBA00022670"/>
    </source>
</evidence>
<evidence type="ECO:0000256" key="4">
    <source>
        <dbReference type="SAM" id="MobiDB-lite"/>
    </source>
</evidence>
<feature type="region of interest" description="Disordered" evidence="4">
    <location>
        <begin position="296"/>
        <end position="323"/>
    </location>
</feature>
<dbReference type="InterPro" id="IPR003653">
    <property type="entry name" value="Peptidase_C48_C"/>
</dbReference>
<gene>
    <name evidence="7" type="ORF">SKAU_G00412030</name>
</gene>
<dbReference type="GO" id="GO:0006508">
    <property type="term" value="P:proteolysis"/>
    <property type="evidence" value="ECO:0007669"/>
    <property type="project" value="UniProtKB-KW"/>
</dbReference>
<dbReference type="PANTHER" id="PTHR31333:SF6">
    <property type="entry name" value="MUM1 LIKE 1"/>
    <property type="match status" value="1"/>
</dbReference>
<reference evidence="7" key="1">
    <citation type="journal article" date="2023" name="Science">
        <title>Genome structures resolve the early diversification of teleost fishes.</title>
        <authorList>
            <person name="Parey E."/>
            <person name="Louis A."/>
            <person name="Montfort J."/>
            <person name="Bouchez O."/>
            <person name="Roques C."/>
            <person name="Iampietro C."/>
            <person name="Lluch J."/>
            <person name="Castinel A."/>
            <person name="Donnadieu C."/>
            <person name="Desvignes T."/>
            <person name="Floi Bucao C."/>
            <person name="Jouanno E."/>
            <person name="Wen M."/>
            <person name="Mejri S."/>
            <person name="Dirks R."/>
            <person name="Jansen H."/>
            <person name="Henkel C."/>
            <person name="Chen W.J."/>
            <person name="Zahm M."/>
            <person name="Cabau C."/>
            <person name="Klopp C."/>
            <person name="Thompson A.W."/>
            <person name="Robinson-Rechavi M."/>
            <person name="Braasch I."/>
            <person name="Lecointre G."/>
            <person name="Bobe J."/>
            <person name="Postlethwait J.H."/>
            <person name="Berthelot C."/>
            <person name="Roest Crollius H."/>
            <person name="Guiguen Y."/>
        </authorList>
    </citation>
    <scope>NUCLEOTIDE SEQUENCE</scope>
    <source>
        <strain evidence="7">WJC10195</strain>
    </source>
</reference>
<dbReference type="InterPro" id="IPR038765">
    <property type="entry name" value="Papain-like_cys_pep_sf"/>
</dbReference>
<proteinExistence type="inferred from homology"/>
<evidence type="ECO:0000259" key="6">
    <source>
        <dbReference type="Pfam" id="PF20886"/>
    </source>
</evidence>
<feature type="domain" description="Ubiquitin-like protease family profile" evidence="5">
    <location>
        <begin position="118"/>
        <end position="157"/>
    </location>
</feature>
<accession>A0A9Q1IBT4</accession>
<feature type="compositionally biased region" description="Basic and acidic residues" evidence="4">
    <location>
        <begin position="302"/>
        <end position="323"/>
    </location>
</feature>
<dbReference type="GO" id="GO:0008234">
    <property type="term" value="F:cysteine-type peptidase activity"/>
    <property type="evidence" value="ECO:0007669"/>
    <property type="project" value="InterPro"/>
</dbReference>
<dbReference type="Proteomes" id="UP001152622">
    <property type="component" value="Chromosome 22"/>
</dbReference>
<dbReference type="Pfam" id="PF02902">
    <property type="entry name" value="Peptidase_C48"/>
    <property type="match status" value="1"/>
</dbReference>
<dbReference type="InterPro" id="IPR036397">
    <property type="entry name" value="RNaseH_sf"/>
</dbReference>
<dbReference type="GO" id="GO:0003676">
    <property type="term" value="F:nucleic acid binding"/>
    <property type="evidence" value="ECO:0007669"/>
    <property type="project" value="InterPro"/>
</dbReference>
<name>A0A9Q1IBT4_SYNKA</name>
<evidence type="ECO:0000313" key="8">
    <source>
        <dbReference type="Proteomes" id="UP001152622"/>
    </source>
</evidence>
<keyword evidence="8" id="KW-1185">Reference proteome</keyword>
<dbReference type="InterPro" id="IPR048795">
    <property type="entry name" value="PWP3A_3B_4_C"/>
</dbReference>
<comment type="caution">
    <text evidence="7">The sequence shown here is derived from an EMBL/GenBank/DDBJ whole genome shotgun (WGS) entry which is preliminary data.</text>
</comment>